<feature type="compositionally biased region" description="Gly residues" evidence="4">
    <location>
        <begin position="250"/>
        <end position="264"/>
    </location>
</feature>
<reference evidence="6 7" key="1">
    <citation type="submission" date="2019-10" db="EMBL/GenBank/DDBJ databases">
        <title>Streptomyces tenebrisbrunneis sp.nov., an endogenous actinomycete isolated from of Lycium ruthenicum.</title>
        <authorList>
            <person name="Ma L."/>
        </authorList>
    </citation>
    <scope>NUCLEOTIDE SEQUENCE [LARGE SCALE GENOMIC DNA]</scope>
    <source>
        <strain evidence="6 7">TRM 66187</strain>
    </source>
</reference>
<evidence type="ECO:0000256" key="3">
    <source>
        <dbReference type="ARBA" id="ARBA00022839"/>
    </source>
</evidence>
<feature type="domain" description="Exonuclease" evidence="5">
    <location>
        <begin position="7"/>
        <end position="188"/>
    </location>
</feature>
<evidence type="ECO:0000256" key="2">
    <source>
        <dbReference type="ARBA" id="ARBA00022801"/>
    </source>
</evidence>
<evidence type="ECO:0000256" key="1">
    <source>
        <dbReference type="ARBA" id="ARBA00022722"/>
    </source>
</evidence>
<accession>A0ABQ7FNV1</accession>
<keyword evidence="2" id="KW-0378">Hydrolase</keyword>
<feature type="compositionally biased region" description="Low complexity" evidence="4">
    <location>
        <begin position="265"/>
        <end position="278"/>
    </location>
</feature>
<protein>
    <submittedName>
        <fullName evidence="6">3'-5' exonuclease</fullName>
    </submittedName>
</protein>
<dbReference type="PANTHER" id="PTHR30231">
    <property type="entry name" value="DNA POLYMERASE III SUBUNIT EPSILON"/>
    <property type="match status" value="1"/>
</dbReference>
<dbReference type="InterPro" id="IPR012337">
    <property type="entry name" value="RNaseH-like_sf"/>
</dbReference>
<dbReference type="InterPro" id="IPR036397">
    <property type="entry name" value="RNaseH_sf"/>
</dbReference>
<dbReference type="SUPFAM" id="SSF53098">
    <property type="entry name" value="Ribonuclease H-like"/>
    <property type="match status" value="1"/>
</dbReference>
<gene>
    <name evidence="6" type="ORF">GCU69_02945</name>
</gene>
<keyword evidence="1" id="KW-0540">Nuclease</keyword>
<sequence>MGWHGDALVGFDLETTGTDIENDRIVTAALAHLEPDGRTATARSWLIDPGVPIPDEAAAIHGISTARAREQGMPAAAGVAAVVEAVAEVLRSGRPLAVMNARYDLSLLDRECRRHGIAPLSARLGRSPGPVVDPLVLDKHCDRYRKGKRTLQALCEHYGVPLTGAHDAGADALAAAQVALCIGRKHEAVGCLDLAALHDLQVRAAAEQAVSFQRHLRRTSNPGARVEQAWPLIPAQRGPDADRPAPGPETGQGRGSGRRAGSGQGPAAPGSPGTSAAGDPSTAEVPAPRPPAE</sequence>
<dbReference type="Proteomes" id="UP000621266">
    <property type="component" value="Unassembled WGS sequence"/>
</dbReference>
<evidence type="ECO:0000259" key="5">
    <source>
        <dbReference type="SMART" id="SM00479"/>
    </source>
</evidence>
<dbReference type="PANTHER" id="PTHR30231:SF4">
    <property type="entry name" value="PROTEIN NEN2"/>
    <property type="match status" value="1"/>
</dbReference>
<dbReference type="Gene3D" id="3.30.420.10">
    <property type="entry name" value="Ribonuclease H-like superfamily/Ribonuclease H"/>
    <property type="match status" value="1"/>
</dbReference>
<proteinExistence type="predicted"/>
<feature type="region of interest" description="Disordered" evidence="4">
    <location>
        <begin position="216"/>
        <end position="293"/>
    </location>
</feature>
<evidence type="ECO:0000313" key="7">
    <source>
        <dbReference type="Proteomes" id="UP000621266"/>
    </source>
</evidence>
<evidence type="ECO:0000313" key="6">
    <source>
        <dbReference type="EMBL" id="KAF4410606.1"/>
    </source>
</evidence>
<dbReference type="GO" id="GO:0004527">
    <property type="term" value="F:exonuclease activity"/>
    <property type="evidence" value="ECO:0007669"/>
    <property type="project" value="UniProtKB-KW"/>
</dbReference>
<keyword evidence="7" id="KW-1185">Reference proteome</keyword>
<dbReference type="SMART" id="SM00479">
    <property type="entry name" value="EXOIII"/>
    <property type="match status" value="1"/>
</dbReference>
<dbReference type="CDD" id="cd06127">
    <property type="entry name" value="DEDDh"/>
    <property type="match status" value="1"/>
</dbReference>
<name>A0ABQ7FNV1_9ACTN</name>
<comment type="caution">
    <text evidence="6">The sequence shown here is derived from an EMBL/GenBank/DDBJ whole genome shotgun (WGS) entry which is preliminary data.</text>
</comment>
<keyword evidence="3 6" id="KW-0269">Exonuclease</keyword>
<dbReference type="NCBIfam" id="NF005927">
    <property type="entry name" value="PRK07942.1"/>
    <property type="match status" value="1"/>
</dbReference>
<organism evidence="6 7">
    <name type="scientific">Streptomyces lycii</name>
    <dbReference type="NCBI Taxonomy" id="2654337"/>
    <lineage>
        <taxon>Bacteria</taxon>
        <taxon>Bacillati</taxon>
        <taxon>Actinomycetota</taxon>
        <taxon>Actinomycetes</taxon>
        <taxon>Kitasatosporales</taxon>
        <taxon>Streptomycetaceae</taxon>
        <taxon>Streptomyces</taxon>
    </lineage>
</organism>
<dbReference type="InterPro" id="IPR013520">
    <property type="entry name" value="Ribonucl_H"/>
</dbReference>
<dbReference type="EMBL" id="WHPN01000056">
    <property type="protein sequence ID" value="KAF4410606.1"/>
    <property type="molecule type" value="Genomic_DNA"/>
</dbReference>
<evidence type="ECO:0000256" key="4">
    <source>
        <dbReference type="SAM" id="MobiDB-lite"/>
    </source>
</evidence>
<dbReference type="Pfam" id="PF00929">
    <property type="entry name" value="RNase_T"/>
    <property type="match status" value="1"/>
</dbReference>